<keyword evidence="4" id="KW-0032">Aminotransferase</keyword>
<keyword evidence="1" id="KW-0175">Coiled coil</keyword>
<dbReference type="InterPro" id="IPR006805">
    <property type="entry name" value="Anth_synth_I_N"/>
</dbReference>
<keyword evidence="4" id="KW-0808">Transferase</keyword>
<proteinExistence type="predicted"/>
<dbReference type="GO" id="GO:0046820">
    <property type="term" value="F:4-amino-4-deoxychorismate synthase activity"/>
    <property type="evidence" value="ECO:0007669"/>
    <property type="project" value="UniProtKB-EC"/>
</dbReference>
<gene>
    <name evidence="4" type="ORF">J2S11_003536</name>
</gene>
<evidence type="ECO:0000259" key="3">
    <source>
        <dbReference type="Pfam" id="PF04715"/>
    </source>
</evidence>
<dbReference type="PRINTS" id="PR00095">
    <property type="entry name" value="ANTSNTHASEI"/>
</dbReference>
<keyword evidence="5" id="KW-1185">Reference proteome</keyword>
<dbReference type="InterPro" id="IPR019999">
    <property type="entry name" value="Anth_synth_I-like"/>
</dbReference>
<dbReference type="Proteomes" id="UP001235840">
    <property type="component" value="Unassembled WGS sequence"/>
</dbReference>
<organism evidence="4 5">
    <name type="scientific">Caldalkalibacillus horti</name>
    <dbReference type="NCBI Taxonomy" id="77523"/>
    <lineage>
        <taxon>Bacteria</taxon>
        <taxon>Bacillati</taxon>
        <taxon>Bacillota</taxon>
        <taxon>Bacilli</taxon>
        <taxon>Bacillales</taxon>
        <taxon>Bacillaceae</taxon>
        <taxon>Caldalkalibacillus</taxon>
    </lineage>
</organism>
<evidence type="ECO:0000313" key="4">
    <source>
        <dbReference type="EMBL" id="MDQ0167611.1"/>
    </source>
</evidence>
<evidence type="ECO:0000259" key="2">
    <source>
        <dbReference type="Pfam" id="PF00425"/>
    </source>
</evidence>
<dbReference type="EMBL" id="JAUSTY010000017">
    <property type="protein sequence ID" value="MDQ0167611.1"/>
    <property type="molecule type" value="Genomic_DNA"/>
</dbReference>
<evidence type="ECO:0000313" key="5">
    <source>
        <dbReference type="Proteomes" id="UP001235840"/>
    </source>
</evidence>
<dbReference type="Pfam" id="PF04715">
    <property type="entry name" value="Anth_synt_I_N"/>
    <property type="match status" value="1"/>
</dbReference>
<dbReference type="Pfam" id="PF00425">
    <property type="entry name" value="Chorismate_bind"/>
    <property type="match status" value="1"/>
</dbReference>
<dbReference type="InterPro" id="IPR015890">
    <property type="entry name" value="Chorismate_C"/>
</dbReference>
<feature type="domain" description="Chorismate-utilising enzyme C-terminal" evidence="2">
    <location>
        <begin position="256"/>
        <end position="508"/>
    </location>
</feature>
<sequence length="543" mass="61886">MFKPTLQCIQALNIDEFHSFTLMYPLEMSHDLWFPLYQEIKQQETHHMILESGRAGRYSVIGYRPVTHIVGKDGKLTYNELSKQGTVVSTKQEEGELLDLLKAYTEGKKAYHFGEEGEISAGLFGYYSYDLVREIEELPKQSTDDLHTPDVNLMEFEQLIVFDHTENQHWLLLSQELQELGSDQGEVALQQTYEKAQNKLLQWNEELQSWIAQYENKKQNVKHEKSEEVDSQGVSYKGLSEVSAELPPLVPSLEEPAFVQAVEKIQQYIAAGDVFQVNLSVRQARPLYGEPLDIYRHLRQINPSPYMGYLHFPEQQVICGSPEQLIKLSGQKLSTRPIAGTRPRGGDREQDLKLAHELIHHPKERAEHVMLVDLERNDLGKVAAFGTVHVDEFMVIEEYSHVMHIVSNVQGELAPEYDAFDVIRAVFPGGTITGAPKVRTMEIIEELEPVRRGVYTGAIGWISFAGAMELNITIRTMLVQQEQVYVQAGAGIVIDSVPQNEYQESLNKAKALWKAYELSVTEWKQSEQSHKLEKSTEETSLQV</sequence>
<dbReference type="InterPro" id="IPR005801">
    <property type="entry name" value="ADC_synthase"/>
</dbReference>
<dbReference type="PANTHER" id="PTHR11236">
    <property type="entry name" value="AMINOBENZOATE/ANTHRANILATE SYNTHASE"/>
    <property type="match status" value="1"/>
</dbReference>
<dbReference type="Gene3D" id="3.60.120.10">
    <property type="entry name" value="Anthranilate synthase"/>
    <property type="match status" value="1"/>
</dbReference>
<name>A0ABT9W2Z6_9BACI</name>
<reference evidence="4 5" key="1">
    <citation type="submission" date="2023-07" db="EMBL/GenBank/DDBJ databases">
        <title>Genomic Encyclopedia of Type Strains, Phase IV (KMG-IV): sequencing the most valuable type-strain genomes for metagenomic binning, comparative biology and taxonomic classification.</title>
        <authorList>
            <person name="Goeker M."/>
        </authorList>
    </citation>
    <scope>NUCLEOTIDE SEQUENCE [LARGE SCALE GENOMIC DNA]</scope>
    <source>
        <strain evidence="4 5">DSM 12751</strain>
    </source>
</reference>
<evidence type="ECO:0000256" key="1">
    <source>
        <dbReference type="SAM" id="Coils"/>
    </source>
</evidence>
<dbReference type="PANTHER" id="PTHR11236:SF41">
    <property type="entry name" value="AMINODEOXYCHORISMATE SYNTHASE COMPONENT 1"/>
    <property type="match status" value="1"/>
</dbReference>
<protein>
    <submittedName>
        <fullName evidence="4">Para-aminobenzoate synthetase component 1</fullName>
        <ecNumber evidence="4">2.6.1.85</ecNumber>
    </submittedName>
</protein>
<accession>A0ABT9W2Z6</accession>
<comment type="caution">
    <text evidence="4">The sequence shown here is derived from an EMBL/GenBank/DDBJ whole genome shotgun (WGS) entry which is preliminary data.</text>
</comment>
<feature type="coiled-coil region" evidence="1">
    <location>
        <begin position="186"/>
        <end position="231"/>
    </location>
</feature>
<dbReference type="EC" id="2.6.1.85" evidence="4"/>
<feature type="domain" description="Anthranilate synthase component I N-terminal" evidence="3">
    <location>
        <begin position="36"/>
        <end position="170"/>
    </location>
</feature>
<dbReference type="SUPFAM" id="SSF56322">
    <property type="entry name" value="ADC synthase"/>
    <property type="match status" value="1"/>
</dbReference>